<dbReference type="EMBL" id="ATLV01019094">
    <property type="status" value="NOT_ANNOTATED_CDS"/>
    <property type="molecule type" value="Genomic_DNA"/>
</dbReference>
<reference evidence="2" key="2">
    <citation type="submission" date="2020-05" db="UniProtKB">
        <authorList>
            <consortium name="EnsemblMetazoa"/>
        </authorList>
    </citation>
    <scope>IDENTIFICATION</scope>
</reference>
<dbReference type="EMBL" id="KE525262">
    <property type="protein sequence ID" value="KFB43621.1"/>
    <property type="molecule type" value="Genomic_DNA"/>
</dbReference>
<reference evidence="1 3" key="1">
    <citation type="journal article" date="2014" name="BMC Genomics">
        <title>Genome sequence of Anopheles sinensis provides insight into genetics basis of mosquito competence for malaria parasites.</title>
        <authorList>
            <person name="Zhou D."/>
            <person name="Zhang D."/>
            <person name="Ding G."/>
            <person name="Shi L."/>
            <person name="Hou Q."/>
            <person name="Ye Y."/>
            <person name="Xu Y."/>
            <person name="Zhou H."/>
            <person name="Xiong C."/>
            <person name="Li S."/>
            <person name="Yu J."/>
            <person name="Hong S."/>
            <person name="Yu X."/>
            <person name="Zou P."/>
            <person name="Chen C."/>
            <person name="Chang X."/>
            <person name="Wang W."/>
            <person name="Lv Y."/>
            <person name="Sun Y."/>
            <person name="Ma L."/>
            <person name="Shen B."/>
            <person name="Zhu C."/>
        </authorList>
    </citation>
    <scope>NUCLEOTIDE SEQUENCE [LARGE SCALE GENOMIC DNA]</scope>
</reference>
<gene>
    <name evidence="1" type="ORF">ZHAS_00011562</name>
</gene>
<dbReference type="EnsemblMetazoa" id="ASIC011562-RA">
    <property type="protein sequence ID" value="ASIC011562-PA"/>
    <property type="gene ID" value="ASIC011562"/>
</dbReference>
<evidence type="ECO:0000313" key="1">
    <source>
        <dbReference type="EMBL" id="KFB43621.1"/>
    </source>
</evidence>
<keyword evidence="3" id="KW-1185">Reference proteome</keyword>
<protein>
    <submittedName>
        <fullName evidence="1 2">Uncharacterized protein</fullName>
    </submittedName>
</protein>
<name>A0A084W077_ANOSI</name>
<evidence type="ECO:0000313" key="2">
    <source>
        <dbReference type="EnsemblMetazoa" id="ASIC011562-PA"/>
    </source>
</evidence>
<evidence type="ECO:0000313" key="3">
    <source>
        <dbReference type="Proteomes" id="UP000030765"/>
    </source>
</evidence>
<dbReference type="AlphaFoldDB" id="A0A084W077"/>
<organism evidence="1">
    <name type="scientific">Anopheles sinensis</name>
    <name type="common">Mosquito</name>
    <dbReference type="NCBI Taxonomy" id="74873"/>
    <lineage>
        <taxon>Eukaryota</taxon>
        <taxon>Metazoa</taxon>
        <taxon>Ecdysozoa</taxon>
        <taxon>Arthropoda</taxon>
        <taxon>Hexapoda</taxon>
        <taxon>Insecta</taxon>
        <taxon>Pterygota</taxon>
        <taxon>Neoptera</taxon>
        <taxon>Endopterygota</taxon>
        <taxon>Diptera</taxon>
        <taxon>Nematocera</taxon>
        <taxon>Culicoidea</taxon>
        <taxon>Culicidae</taxon>
        <taxon>Anophelinae</taxon>
        <taxon>Anopheles</taxon>
    </lineage>
</organism>
<proteinExistence type="predicted"/>
<sequence>MRNGQRLTRHATRLWSEGNSTVSFQAFNRKTGPPFAGTKKPLRCHMGTEIDGSSDNRQPDWLLGTERVRWFEAGQSDAMERARIGGSCRRYLLTTFPGTRLVNMRTGIFFLSILQKTPVRRA</sequence>
<accession>A0A084W077</accession>
<dbReference type="Proteomes" id="UP000030765">
    <property type="component" value="Unassembled WGS sequence"/>
</dbReference>
<dbReference type="VEuPathDB" id="VectorBase:ASIC011562"/>